<dbReference type="Pfam" id="PF02535">
    <property type="entry name" value="Zip"/>
    <property type="match status" value="1"/>
</dbReference>
<feature type="transmembrane region" description="Helical" evidence="6">
    <location>
        <begin position="57"/>
        <end position="79"/>
    </location>
</feature>
<evidence type="ECO:0000256" key="2">
    <source>
        <dbReference type="ARBA" id="ARBA00022692"/>
    </source>
</evidence>
<feature type="transmembrane region" description="Helical" evidence="6">
    <location>
        <begin position="105"/>
        <end position="130"/>
    </location>
</feature>
<sequence>MFSGVVDKLNEGWIFTLLSTCLCVLGCFIIYIDDLYSLLLPKYITKRYKFELRENYAFMNASLSFSSGCLIFTALYRLLPEGKSYMNKACSDGDETKKCSNAQSLLTYLFVSYTGGMIVCLSLNAVLHLITSKSVVHCKHSGDEENHGYEVETSNHHSHSHRGTRGDHDSTAANGQAHIHAHTHSNENHAEGEDSPLIPKIRRTKSLLHYITNSDDVGECKGYASADVYLFHSGTHDEENNATALIQCPIDLEHSTMKSISDRHILSEHHNRHHGAAADTADAADSDETILDHTEHSNAHHHHVSTPLSHLLLIGIQTTLAITLHKLPEGFITYVTSETNKKLGFSIFISLMLHNFTEGFSMCLPLYYSMSASPSPKYAKLKAFSISAILGGISQPLGALCGVGFLKYNRKEDIDLDQLNFVFGVTMAITSGFLTVVGLQMFSSAISFNRGSSNFVLLWCLTGISLIGFSSVLTAKIN</sequence>
<dbReference type="InterPro" id="IPR003689">
    <property type="entry name" value="ZIP"/>
</dbReference>
<dbReference type="Proteomes" id="UP000837801">
    <property type="component" value="Unassembled WGS sequence"/>
</dbReference>
<evidence type="ECO:0000256" key="5">
    <source>
        <dbReference type="SAM" id="MobiDB-lite"/>
    </source>
</evidence>
<feature type="transmembrane region" description="Helical" evidence="6">
    <location>
        <begin position="420"/>
        <end position="443"/>
    </location>
</feature>
<evidence type="ECO:0000256" key="1">
    <source>
        <dbReference type="ARBA" id="ARBA00004141"/>
    </source>
</evidence>
<protein>
    <submittedName>
        <fullName evidence="7">Zinc-regulated transporter 3</fullName>
    </submittedName>
</protein>
<dbReference type="OrthoDB" id="262547at2759"/>
<dbReference type="PANTHER" id="PTHR11040">
    <property type="entry name" value="ZINC/IRON TRANSPORTER"/>
    <property type="match status" value="1"/>
</dbReference>
<organism evidence="7 8">
    <name type="scientific">[Candida] railenensis</name>
    <dbReference type="NCBI Taxonomy" id="45579"/>
    <lineage>
        <taxon>Eukaryota</taxon>
        <taxon>Fungi</taxon>
        <taxon>Dikarya</taxon>
        <taxon>Ascomycota</taxon>
        <taxon>Saccharomycotina</taxon>
        <taxon>Pichiomycetes</taxon>
        <taxon>Debaryomycetaceae</taxon>
        <taxon>Kurtzmaniella</taxon>
    </lineage>
</organism>
<feature type="transmembrane region" description="Helical" evidence="6">
    <location>
        <begin position="12"/>
        <end position="36"/>
    </location>
</feature>
<name>A0A9P0QMS3_9ASCO</name>
<keyword evidence="8" id="KW-1185">Reference proteome</keyword>
<reference evidence="7" key="1">
    <citation type="submission" date="2022-03" db="EMBL/GenBank/DDBJ databases">
        <authorList>
            <person name="Legras J.-L."/>
            <person name="Devillers H."/>
            <person name="Grondin C."/>
        </authorList>
    </citation>
    <scope>NUCLEOTIDE SEQUENCE</scope>
    <source>
        <strain evidence="7">CLIB 1423</strain>
    </source>
</reference>
<feature type="compositionally biased region" description="Basic and acidic residues" evidence="5">
    <location>
        <begin position="144"/>
        <end position="155"/>
    </location>
</feature>
<feature type="transmembrane region" description="Helical" evidence="6">
    <location>
        <begin position="343"/>
        <end position="368"/>
    </location>
</feature>
<proteinExistence type="predicted"/>
<dbReference type="AlphaFoldDB" id="A0A9P0QMS3"/>
<comment type="subcellular location">
    <subcellularLocation>
        <location evidence="1">Membrane</location>
        <topology evidence="1">Multi-pass membrane protein</topology>
    </subcellularLocation>
</comment>
<comment type="caution">
    <text evidence="7">The sequence shown here is derived from an EMBL/GenBank/DDBJ whole genome shotgun (WGS) entry which is preliminary data.</text>
</comment>
<evidence type="ECO:0000313" key="7">
    <source>
        <dbReference type="EMBL" id="CAH2352128.1"/>
    </source>
</evidence>
<feature type="transmembrane region" description="Helical" evidence="6">
    <location>
        <begin position="455"/>
        <end position="475"/>
    </location>
</feature>
<gene>
    <name evidence="7" type="ORF">CLIB1423_05S06260</name>
</gene>
<evidence type="ECO:0000313" key="8">
    <source>
        <dbReference type="Proteomes" id="UP000837801"/>
    </source>
</evidence>
<dbReference type="EMBL" id="CAKXYY010000005">
    <property type="protein sequence ID" value="CAH2352128.1"/>
    <property type="molecule type" value="Genomic_DNA"/>
</dbReference>
<dbReference type="PANTHER" id="PTHR11040:SF210">
    <property type="entry name" value="ZINC-REGULATED TRANSPORTER 3"/>
    <property type="match status" value="1"/>
</dbReference>
<feature type="region of interest" description="Disordered" evidence="5">
    <location>
        <begin position="144"/>
        <end position="172"/>
    </location>
</feature>
<dbReference type="GO" id="GO:0005385">
    <property type="term" value="F:zinc ion transmembrane transporter activity"/>
    <property type="evidence" value="ECO:0007669"/>
    <property type="project" value="TreeGrafter"/>
</dbReference>
<accession>A0A9P0QMS3</accession>
<evidence type="ECO:0000256" key="3">
    <source>
        <dbReference type="ARBA" id="ARBA00022989"/>
    </source>
</evidence>
<keyword evidence="4 6" id="KW-0472">Membrane</keyword>
<evidence type="ECO:0000256" key="4">
    <source>
        <dbReference type="ARBA" id="ARBA00023136"/>
    </source>
</evidence>
<evidence type="ECO:0000256" key="6">
    <source>
        <dbReference type="SAM" id="Phobius"/>
    </source>
</evidence>
<feature type="transmembrane region" description="Helical" evidence="6">
    <location>
        <begin position="388"/>
        <end position="408"/>
    </location>
</feature>
<keyword evidence="3 6" id="KW-1133">Transmembrane helix</keyword>
<dbReference type="GO" id="GO:0016020">
    <property type="term" value="C:membrane"/>
    <property type="evidence" value="ECO:0007669"/>
    <property type="project" value="UniProtKB-SubCell"/>
</dbReference>
<keyword evidence="2 6" id="KW-0812">Transmembrane</keyword>